<keyword evidence="1" id="KW-1133">Transmembrane helix</keyword>
<feature type="transmembrane region" description="Helical" evidence="1">
    <location>
        <begin position="33"/>
        <end position="52"/>
    </location>
</feature>
<dbReference type="InterPro" id="IPR018770">
    <property type="entry name" value="ChloroindolylP_hydrolase"/>
</dbReference>
<dbReference type="RefSeq" id="WP_091527804.1">
    <property type="nucleotide sequence ID" value="NZ_FOLT01000001.1"/>
</dbReference>
<evidence type="ECO:0000313" key="3">
    <source>
        <dbReference type="Proteomes" id="UP000199612"/>
    </source>
</evidence>
<dbReference type="Proteomes" id="UP000199612">
    <property type="component" value="Unassembled WGS sequence"/>
</dbReference>
<dbReference type="EMBL" id="FOLT01000001">
    <property type="protein sequence ID" value="SFB85124.1"/>
    <property type="molecule type" value="Genomic_DNA"/>
</dbReference>
<dbReference type="AlphaFoldDB" id="A0A1I1ED92"/>
<dbReference type="Pfam" id="PF10112">
    <property type="entry name" value="Halogen_Hydrol"/>
    <property type="match status" value="1"/>
</dbReference>
<proteinExistence type="predicted"/>
<feature type="transmembrane region" description="Helical" evidence="1">
    <location>
        <begin position="7"/>
        <end position="27"/>
    </location>
</feature>
<dbReference type="OrthoDB" id="2243657at2"/>
<reference evidence="3" key="1">
    <citation type="submission" date="2016-10" db="EMBL/GenBank/DDBJ databases">
        <authorList>
            <person name="Varghese N."/>
            <person name="Submissions S."/>
        </authorList>
    </citation>
    <scope>NUCLEOTIDE SEQUENCE [LARGE SCALE GENOMIC DNA]</scope>
    <source>
        <strain evidence="3">DSM 23664</strain>
    </source>
</reference>
<evidence type="ECO:0000256" key="1">
    <source>
        <dbReference type="SAM" id="Phobius"/>
    </source>
</evidence>
<accession>A0A1I1ED92</accession>
<keyword evidence="1" id="KW-0812">Transmembrane</keyword>
<name>A0A1I1ED92_9LACT</name>
<protein>
    <submittedName>
        <fullName evidence="2">5-bromo-4-chloroindolyl phosphate hydrolysis protein</fullName>
    </submittedName>
</protein>
<organism evidence="2 3">
    <name type="scientific">Alkalibacterium subtropicum</name>
    <dbReference type="NCBI Taxonomy" id="753702"/>
    <lineage>
        <taxon>Bacteria</taxon>
        <taxon>Bacillati</taxon>
        <taxon>Bacillota</taxon>
        <taxon>Bacilli</taxon>
        <taxon>Lactobacillales</taxon>
        <taxon>Carnobacteriaceae</taxon>
        <taxon>Alkalibacterium</taxon>
    </lineage>
</organism>
<evidence type="ECO:0000313" key="2">
    <source>
        <dbReference type="EMBL" id="SFB85124.1"/>
    </source>
</evidence>
<keyword evidence="1" id="KW-0472">Membrane</keyword>
<gene>
    <name evidence="2" type="ORF">SAMN04488102_101112</name>
</gene>
<sequence>MKHSNTRLNLTYAFILFIIMFIFLLLVGFEINIFVSFLLSIGIGVLLLNVMTKNSRGKTKEKLPRLTREKEEFYSSKGLSKEDIDYFRRTMFQAQQQIITIEENMQRSGKLRAIEHRNNTVSLAKELFKNITQEPNRLHDVDKFLYVHLPSLADLSEKYVEIEGHKAKSKTTYDILEKSAATIDKMCEQIAEDYVRFKEDDIQDMSVEVELAKRTINKDKSDAQTFDKSI</sequence>
<keyword evidence="3" id="KW-1185">Reference proteome</keyword>
<dbReference type="STRING" id="753702.SAMN04488102_101112"/>